<dbReference type="PANTHER" id="PTHR32071">
    <property type="entry name" value="TRANSCRIPTIONAL REGULATORY PROTEIN"/>
    <property type="match status" value="1"/>
</dbReference>
<keyword evidence="5" id="KW-0804">Transcription</keyword>
<dbReference type="Pfam" id="PF25601">
    <property type="entry name" value="AAA_lid_14"/>
    <property type="match status" value="1"/>
</dbReference>
<keyword evidence="4" id="KW-0805">Transcription regulation</keyword>
<evidence type="ECO:0000256" key="1">
    <source>
        <dbReference type="ARBA" id="ARBA00022741"/>
    </source>
</evidence>
<dbReference type="InterPro" id="IPR002197">
    <property type="entry name" value="HTH_Fis"/>
</dbReference>
<dbReference type="InterPro" id="IPR058031">
    <property type="entry name" value="AAA_lid_NorR"/>
</dbReference>
<dbReference type="Pfam" id="PF00158">
    <property type="entry name" value="Sigma54_activat"/>
    <property type="match status" value="1"/>
</dbReference>
<dbReference type="SUPFAM" id="SSF46689">
    <property type="entry name" value="Homeodomain-like"/>
    <property type="match status" value="1"/>
</dbReference>
<dbReference type="EMBL" id="CP084931">
    <property type="protein sequence ID" value="USI75047.1"/>
    <property type="molecule type" value="Genomic_DNA"/>
</dbReference>
<organism evidence="9 10">
    <name type="scientific">Sphingomonas morindae</name>
    <dbReference type="NCBI Taxonomy" id="1541170"/>
    <lineage>
        <taxon>Bacteria</taxon>
        <taxon>Pseudomonadati</taxon>
        <taxon>Pseudomonadota</taxon>
        <taxon>Alphaproteobacteria</taxon>
        <taxon>Sphingomonadales</taxon>
        <taxon>Sphingomonadaceae</taxon>
        <taxon>Sphingomonas</taxon>
    </lineage>
</organism>
<dbReference type="Pfam" id="PF02954">
    <property type="entry name" value="HTH_8"/>
    <property type="match status" value="1"/>
</dbReference>
<proteinExistence type="predicted"/>
<dbReference type="InterPro" id="IPR001789">
    <property type="entry name" value="Sig_transdc_resp-reg_receiver"/>
</dbReference>
<dbReference type="Gene3D" id="1.10.10.60">
    <property type="entry name" value="Homeodomain-like"/>
    <property type="match status" value="1"/>
</dbReference>
<dbReference type="InterPro" id="IPR011006">
    <property type="entry name" value="CheY-like_superfamily"/>
</dbReference>
<dbReference type="PROSITE" id="PS50110">
    <property type="entry name" value="RESPONSE_REGULATORY"/>
    <property type="match status" value="1"/>
</dbReference>
<dbReference type="Gene3D" id="3.40.50.300">
    <property type="entry name" value="P-loop containing nucleotide triphosphate hydrolases"/>
    <property type="match status" value="1"/>
</dbReference>
<evidence type="ECO:0000256" key="3">
    <source>
        <dbReference type="ARBA" id="ARBA00023012"/>
    </source>
</evidence>
<dbReference type="InterPro" id="IPR027417">
    <property type="entry name" value="P-loop_NTPase"/>
</dbReference>
<keyword evidence="6" id="KW-0597">Phosphoprotein</keyword>
<dbReference type="SUPFAM" id="SSF52172">
    <property type="entry name" value="CheY-like"/>
    <property type="match status" value="1"/>
</dbReference>
<sequence length="427" mass="46263">MTDRPVALVEDDADLAAATTQLLSLNGYAVQRFGEARTALAAIDAAYEGIVVTDIRMPGMSGIDLFRALHERDADLPVILITGHADVATAVDALKAGAWDFLTKPFDPDILLGAIGRATAARRLVRENRTLRDGDANGVAARLIGRSPAIQRIRDMIPVLGDTDIDVIVEGATGTGKALVARLIHRAGRRARHRFVAIDCATVPAAAVSDLFGAQGLIARADRGTLFLDNLDRAEAALQRRLIPFVEDRLIGHAAREPRSLDVRIVAALDEGQKVSIDVALYHRLAAVSLRLPRLAERPEDVPLLVAHFLRSLAEAHHRPAPALADATMLLSRRTWPGNIRELELAAERLVLGLREDAGSARTDAPLPDRVREFERAAIIDAVTAANGEIVRAIEALGIPRETFYYRVKRLGIDIAALRKPRARPSG</sequence>
<evidence type="ECO:0000259" key="8">
    <source>
        <dbReference type="PROSITE" id="PS50110"/>
    </source>
</evidence>
<evidence type="ECO:0000313" key="10">
    <source>
        <dbReference type="Proteomes" id="UP001056937"/>
    </source>
</evidence>
<evidence type="ECO:0000313" key="9">
    <source>
        <dbReference type="EMBL" id="USI75047.1"/>
    </source>
</evidence>
<dbReference type="CDD" id="cd00009">
    <property type="entry name" value="AAA"/>
    <property type="match status" value="1"/>
</dbReference>
<dbReference type="Proteomes" id="UP001056937">
    <property type="component" value="Chromosome 2"/>
</dbReference>
<dbReference type="PANTHER" id="PTHR32071:SF57">
    <property type="entry name" value="C4-DICARBOXYLATE TRANSPORT TRANSCRIPTIONAL REGULATORY PROTEIN DCTD"/>
    <property type="match status" value="1"/>
</dbReference>
<protein>
    <submittedName>
        <fullName evidence="9">Sigma-54 dependent transcriptional regulator</fullName>
    </submittedName>
</protein>
<evidence type="ECO:0000259" key="7">
    <source>
        <dbReference type="PROSITE" id="PS50045"/>
    </source>
</evidence>
<feature type="domain" description="Sigma-54 factor interaction" evidence="7">
    <location>
        <begin position="143"/>
        <end position="352"/>
    </location>
</feature>
<accession>A0ABY4XDJ3</accession>
<feature type="domain" description="Response regulatory" evidence="8">
    <location>
        <begin position="5"/>
        <end position="119"/>
    </location>
</feature>
<keyword evidence="2" id="KW-0067">ATP-binding</keyword>
<evidence type="ECO:0000256" key="4">
    <source>
        <dbReference type="ARBA" id="ARBA00023015"/>
    </source>
</evidence>
<feature type="modified residue" description="4-aspartylphosphate" evidence="6">
    <location>
        <position position="54"/>
    </location>
</feature>
<reference evidence="9" key="1">
    <citation type="journal article" date="2022" name="Toxins">
        <title>Genomic Analysis of Sphingopyxis sp. USTB-05 for Biodegrading Cyanobacterial Hepatotoxins.</title>
        <authorList>
            <person name="Liu C."/>
            <person name="Xu Q."/>
            <person name="Zhao Z."/>
            <person name="Zhang H."/>
            <person name="Liu X."/>
            <person name="Yin C."/>
            <person name="Liu Y."/>
            <person name="Yan H."/>
        </authorList>
    </citation>
    <scope>NUCLEOTIDE SEQUENCE</scope>
    <source>
        <strain evidence="9">NBD5</strain>
    </source>
</reference>
<dbReference type="SMART" id="SM00448">
    <property type="entry name" value="REC"/>
    <property type="match status" value="1"/>
</dbReference>
<dbReference type="Gene3D" id="1.10.8.60">
    <property type="match status" value="1"/>
</dbReference>
<dbReference type="InterPro" id="IPR002078">
    <property type="entry name" value="Sigma_54_int"/>
</dbReference>
<dbReference type="InterPro" id="IPR009057">
    <property type="entry name" value="Homeodomain-like_sf"/>
</dbReference>
<keyword evidence="3" id="KW-0902">Two-component regulatory system</keyword>
<keyword evidence="1" id="KW-0547">Nucleotide-binding</keyword>
<dbReference type="Gene3D" id="3.40.50.2300">
    <property type="match status" value="1"/>
</dbReference>
<keyword evidence="10" id="KW-1185">Reference proteome</keyword>
<evidence type="ECO:0000256" key="5">
    <source>
        <dbReference type="ARBA" id="ARBA00023163"/>
    </source>
</evidence>
<dbReference type="RefSeq" id="WP_252168861.1">
    <property type="nucleotide sequence ID" value="NZ_CP084931.1"/>
</dbReference>
<evidence type="ECO:0000256" key="2">
    <source>
        <dbReference type="ARBA" id="ARBA00022840"/>
    </source>
</evidence>
<name>A0ABY4XDJ3_9SPHN</name>
<dbReference type="CDD" id="cd17549">
    <property type="entry name" value="REC_DctD-like"/>
    <property type="match status" value="1"/>
</dbReference>
<dbReference type="SUPFAM" id="SSF52540">
    <property type="entry name" value="P-loop containing nucleoside triphosphate hydrolases"/>
    <property type="match status" value="1"/>
</dbReference>
<evidence type="ECO:0000256" key="6">
    <source>
        <dbReference type="PROSITE-ProRule" id="PRU00169"/>
    </source>
</evidence>
<dbReference type="Pfam" id="PF00072">
    <property type="entry name" value="Response_reg"/>
    <property type="match status" value="1"/>
</dbReference>
<gene>
    <name evidence="9" type="ORF">LHA26_17935</name>
</gene>
<dbReference type="PROSITE" id="PS50045">
    <property type="entry name" value="SIGMA54_INTERACT_4"/>
    <property type="match status" value="1"/>
</dbReference>